<dbReference type="SMART" id="SM00829">
    <property type="entry name" value="PKS_ER"/>
    <property type="match status" value="1"/>
</dbReference>
<reference evidence="3" key="2">
    <citation type="submission" date="2015-01" db="EMBL/GenBank/DDBJ databases">
        <title>Evolutionary Origins and Diversification of the Mycorrhizal Mutualists.</title>
        <authorList>
            <consortium name="DOE Joint Genome Institute"/>
            <consortium name="Mycorrhizal Genomics Consortium"/>
            <person name="Kohler A."/>
            <person name="Kuo A."/>
            <person name="Nagy L.G."/>
            <person name="Floudas D."/>
            <person name="Copeland A."/>
            <person name="Barry K.W."/>
            <person name="Cichocki N."/>
            <person name="Veneault-Fourrey C."/>
            <person name="LaButti K."/>
            <person name="Lindquist E.A."/>
            <person name="Lipzen A."/>
            <person name="Lundell T."/>
            <person name="Morin E."/>
            <person name="Murat C."/>
            <person name="Riley R."/>
            <person name="Ohm R."/>
            <person name="Sun H."/>
            <person name="Tunlid A."/>
            <person name="Henrissat B."/>
            <person name="Grigoriev I.V."/>
            <person name="Hibbett D.S."/>
            <person name="Martin F."/>
        </authorList>
    </citation>
    <scope>NUCLEOTIDE SEQUENCE [LARGE SCALE GENOMIC DNA]</scope>
    <source>
        <strain evidence="3">LaAM-08-1</strain>
    </source>
</reference>
<dbReference type="STRING" id="1095629.A0A0C9Y184"/>
<dbReference type="InterPro" id="IPR050700">
    <property type="entry name" value="YIM1/Zinc_Alcohol_DH_Fams"/>
</dbReference>
<dbReference type="PANTHER" id="PTHR11695:SF294">
    <property type="entry name" value="RETICULON-4-INTERACTING PROTEIN 1, MITOCHONDRIAL"/>
    <property type="match status" value="1"/>
</dbReference>
<reference evidence="2 3" key="1">
    <citation type="submission" date="2014-04" db="EMBL/GenBank/DDBJ databases">
        <authorList>
            <consortium name="DOE Joint Genome Institute"/>
            <person name="Kuo A."/>
            <person name="Kohler A."/>
            <person name="Nagy L.G."/>
            <person name="Floudas D."/>
            <person name="Copeland A."/>
            <person name="Barry K.W."/>
            <person name="Cichocki N."/>
            <person name="Veneault-Fourrey C."/>
            <person name="LaButti K."/>
            <person name="Lindquist E.A."/>
            <person name="Lipzen A."/>
            <person name="Lundell T."/>
            <person name="Morin E."/>
            <person name="Murat C."/>
            <person name="Sun H."/>
            <person name="Tunlid A."/>
            <person name="Henrissat B."/>
            <person name="Grigoriev I.V."/>
            <person name="Hibbett D.S."/>
            <person name="Martin F."/>
            <person name="Nordberg H.P."/>
            <person name="Cantor M.N."/>
            <person name="Hua S.X."/>
        </authorList>
    </citation>
    <scope>NUCLEOTIDE SEQUENCE [LARGE SCALE GENOMIC DNA]</scope>
    <source>
        <strain evidence="2 3">LaAM-08-1</strain>
    </source>
</reference>
<dbReference type="CDD" id="cd05289">
    <property type="entry name" value="MDR_like_2"/>
    <property type="match status" value="1"/>
</dbReference>
<dbReference type="EMBL" id="KN838576">
    <property type="protein sequence ID" value="KIK03792.1"/>
    <property type="molecule type" value="Genomic_DNA"/>
</dbReference>
<dbReference type="Gene3D" id="3.90.180.10">
    <property type="entry name" value="Medium-chain alcohol dehydrogenases, catalytic domain"/>
    <property type="match status" value="1"/>
</dbReference>
<dbReference type="Pfam" id="PF13602">
    <property type="entry name" value="ADH_zinc_N_2"/>
    <property type="match status" value="1"/>
</dbReference>
<dbReference type="InterPro" id="IPR020843">
    <property type="entry name" value="ER"/>
</dbReference>
<dbReference type="Proteomes" id="UP000054477">
    <property type="component" value="Unassembled WGS sequence"/>
</dbReference>
<dbReference type="SUPFAM" id="SSF51735">
    <property type="entry name" value="NAD(P)-binding Rossmann-fold domains"/>
    <property type="match status" value="1"/>
</dbReference>
<dbReference type="PANTHER" id="PTHR11695">
    <property type="entry name" value="ALCOHOL DEHYDROGENASE RELATED"/>
    <property type="match status" value="1"/>
</dbReference>
<name>A0A0C9Y184_9AGAR</name>
<dbReference type="AlphaFoldDB" id="A0A0C9Y184"/>
<feature type="domain" description="Enoyl reductase (ER)" evidence="1">
    <location>
        <begin position="10"/>
        <end position="347"/>
    </location>
</feature>
<dbReference type="Gene3D" id="3.40.50.720">
    <property type="entry name" value="NAD(P)-binding Rossmann-like Domain"/>
    <property type="match status" value="1"/>
</dbReference>
<gene>
    <name evidence="2" type="ORF">K443DRAFT_676454</name>
</gene>
<dbReference type="Pfam" id="PF08240">
    <property type="entry name" value="ADH_N"/>
    <property type="match status" value="1"/>
</dbReference>
<dbReference type="InterPro" id="IPR013154">
    <property type="entry name" value="ADH-like_N"/>
</dbReference>
<accession>A0A0C9Y184</accession>
<evidence type="ECO:0000313" key="3">
    <source>
        <dbReference type="Proteomes" id="UP000054477"/>
    </source>
</evidence>
<dbReference type="InterPro" id="IPR011032">
    <property type="entry name" value="GroES-like_sf"/>
</dbReference>
<dbReference type="SUPFAM" id="SSF50129">
    <property type="entry name" value="GroES-like"/>
    <property type="match status" value="1"/>
</dbReference>
<proteinExistence type="predicted"/>
<protein>
    <recommendedName>
        <fullName evidence="1">Enoyl reductase (ER) domain-containing protein</fullName>
    </recommendedName>
</protein>
<dbReference type="GO" id="GO:0016491">
    <property type="term" value="F:oxidoreductase activity"/>
    <property type="evidence" value="ECO:0007669"/>
    <property type="project" value="InterPro"/>
</dbReference>
<dbReference type="HOGENOM" id="CLU_026673_3_3_1"/>
<evidence type="ECO:0000313" key="2">
    <source>
        <dbReference type="EMBL" id="KIK03792.1"/>
    </source>
</evidence>
<keyword evidence="3" id="KW-1185">Reference proteome</keyword>
<dbReference type="OrthoDB" id="9930022at2759"/>
<sequence length="355" mass="37714">MLSLAVNSYTTPSNYELLDLPTPELSSPTDVLVKVHAASINPGDVNTAAGATRVMMPLTFPYKIGLDMSGTVVRVGEAVTEFTEGDEVFGMLPLSRGGSESEYALISSTRLVQKPPSLSHTEAASLPCVAVTALQSLKRANAVIEGGLSGKTVFIPAGLGGTGSIAVQLAKRVYGAGKVITTVSTSKIGKMDEFLGAGVVDQVIDYTKEDVMQLVEKGSVDFFYDTAGVSMQFISVMKKGGLVISITTMPSGKEVAKVMPDVPYSILRVLDVLDWVNQWRFWWWGARLEARVETVDTSGVAQVSQLAEEGKVKAVVGRTADLDDLQGIRDACTEIKAGKGGLGKFVVVMSKGQIQ</sequence>
<evidence type="ECO:0000259" key="1">
    <source>
        <dbReference type="SMART" id="SM00829"/>
    </source>
</evidence>
<organism evidence="2 3">
    <name type="scientific">Laccaria amethystina LaAM-08-1</name>
    <dbReference type="NCBI Taxonomy" id="1095629"/>
    <lineage>
        <taxon>Eukaryota</taxon>
        <taxon>Fungi</taxon>
        <taxon>Dikarya</taxon>
        <taxon>Basidiomycota</taxon>
        <taxon>Agaricomycotina</taxon>
        <taxon>Agaricomycetes</taxon>
        <taxon>Agaricomycetidae</taxon>
        <taxon>Agaricales</taxon>
        <taxon>Agaricineae</taxon>
        <taxon>Hydnangiaceae</taxon>
        <taxon>Laccaria</taxon>
    </lineage>
</organism>
<dbReference type="InterPro" id="IPR036291">
    <property type="entry name" value="NAD(P)-bd_dom_sf"/>
</dbReference>